<reference evidence="2" key="1">
    <citation type="journal article" date="2020" name="Nat. Commun.">
        <title>Large-scale genome sequencing of mycorrhizal fungi provides insights into the early evolution of symbiotic traits.</title>
        <authorList>
            <person name="Miyauchi S."/>
            <person name="Kiss E."/>
            <person name="Kuo A."/>
            <person name="Drula E."/>
            <person name="Kohler A."/>
            <person name="Sanchez-Garcia M."/>
            <person name="Morin E."/>
            <person name="Andreopoulos B."/>
            <person name="Barry K.W."/>
            <person name="Bonito G."/>
            <person name="Buee M."/>
            <person name="Carver A."/>
            <person name="Chen C."/>
            <person name="Cichocki N."/>
            <person name="Clum A."/>
            <person name="Culley D."/>
            <person name="Crous P.W."/>
            <person name="Fauchery L."/>
            <person name="Girlanda M."/>
            <person name="Hayes R.D."/>
            <person name="Keri Z."/>
            <person name="LaButti K."/>
            <person name="Lipzen A."/>
            <person name="Lombard V."/>
            <person name="Magnuson J."/>
            <person name="Maillard F."/>
            <person name="Murat C."/>
            <person name="Nolan M."/>
            <person name="Ohm R.A."/>
            <person name="Pangilinan J."/>
            <person name="Pereira M.F."/>
            <person name="Perotto S."/>
            <person name="Peter M."/>
            <person name="Pfister S."/>
            <person name="Riley R."/>
            <person name="Sitrit Y."/>
            <person name="Stielow J.B."/>
            <person name="Szollosi G."/>
            <person name="Zifcakova L."/>
            <person name="Stursova M."/>
            <person name="Spatafora J.W."/>
            <person name="Tedersoo L."/>
            <person name="Vaario L.M."/>
            <person name="Yamada A."/>
            <person name="Yan M."/>
            <person name="Wang P."/>
            <person name="Xu J."/>
            <person name="Bruns T."/>
            <person name="Baldrian P."/>
            <person name="Vilgalys R."/>
            <person name="Dunand C."/>
            <person name="Henrissat B."/>
            <person name="Grigoriev I.V."/>
            <person name="Hibbett D."/>
            <person name="Nagy L.G."/>
            <person name="Martin F.M."/>
        </authorList>
    </citation>
    <scope>NUCLEOTIDE SEQUENCE</scope>
    <source>
        <strain evidence="2">UH-Tt-Lm1</strain>
    </source>
</reference>
<feature type="region of interest" description="Disordered" evidence="1">
    <location>
        <begin position="1"/>
        <end position="37"/>
    </location>
</feature>
<organism evidence="2 3">
    <name type="scientific">Thelephora terrestris</name>
    <dbReference type="NCBI Taxonomy" id="56493"/>
    <lineage>
        <taxon>Eukaryota</taxon>
        <taxon>Fungi</taxon>
        <taxon>Dikarya</taxon>
        <taxon>Basidiomycota</taxon>
        <taxon>Agaricomycotina</taxon>
        <taxon>Agaricomycetes</taxon>
        <taxon>Thelephorales</taxon>
        <taxon>Thelephoraceae</taxon>
        <taxon>Thelephora</taxon>
    </lineage>
</organism>
<gene>
    <name evidence="2" type="ORF">BJ322DRAFT_1035559</name>
</gene>
<evidence type="ECO:0000313" key="3">
    <source>
        <dbReference type="Proteomes" id="UP000736335"/>
    </source>
</evidence>
<feature type="compositionally biased region" description="Polar residues" evidence="1">
    <location>
        <begin position="299"/>
        <end position="317"/>
    </location>
</feature>
<feature type="region of interest" description="Disordered" evidence="1">
    <location>
        <begin position="59"/>
        <end position="120"/>
    </location>
</feature>
<feature type="compositionally biased region" description="Polar residues" evidence="1">
    <location>
        <begin position="259"/>
        <end position="270"/>
    </location>
</feature>
<feature type="region of interest" description="Disordered" evidence="1">
    <location>
        <begin position="168"/>
        <end position="199"/>
    </location>
</feature>
<feature type="compositionally biased region" description="Polar residues" evidence="1">
    <location>
        <begin position="231"/>
        <end position="241"/>
    </location>
</feature>
<dbReference type="Proteomes" id="UP000736335">
    <property type="component" value="Unassembled WGS sequence"/>
</dbReference>
<feature type="compositionally biased region" description="Basic residues" evidence="1">
    <location>
        <begin position="176"/>
        <end position="187"/>
    </location>
</feature>
<feature type="region of interest" description="Disordered" evidence="1">
    <location>
        <begin position="231"/>
        <end position="317"/>
    </location>
</feature>
<feature type="compositionally biased region" description="Pro residues" evidence="1">
    <location>
        <begin position="23"/>
        <end position="35"/>
    </location>
</feature>
<sequence>MDGDGPLNAVAGPSTLPDAIVPFLPPAAPSRPPPYFKSTEDLLSKFQLLPAYDSYVRPFLPPEDMSSDKGKGKQRDMSPIPDPHSMLTNDPDDDELDRRKKKNSYKHLIKGIPGKHSTKKDDFLANVMQVPPKQRIDIVQFDSATQRDAFSVGLDGLKGWNVNTLISESPQAREDRRRKKELKKLAKSHGLGSLPQHMPTALAQTDRHGPRTTTPKPIPANPVATLQIPTTTTTNVASSERTPVDLPQKRGKKRELEESVTNVPPQQIHMQATPPASVVNGVNGIRPRPMKKQRVDIQGLSQSKDLSFQQQPTPQGV</sequence>
<dbReference type="OrthoDB" id="2160599at2759"/>
<reference evidence="2" key="2">
    <citation type="submission" date="2020-11" db="EMBL/GenBank/DDBJ databases">
        <authorList>
            <consortium name="DOE Joint Genome Institute"/>
            <person name="Kuo A."/>
            <person name="Miyauchi S."/>
            <person name="Kiss E."/>
            <person name="Drula E."/>
            <person name="Kohler A."/>
            <person name="Sanchez-Garcia M."/>
            <person name="Andreopoulos B."/>
            <person name="Barry K.W."/>
            <person name="Bonito G."/>
            <person name="Buee M."/>
            <person name="Carver A."/>
            <person name="Chen C."/>
            <person name="Cichocki N."/>
            <person name="Clum A."/>
            <person name="Culley D."/>
            <person name="Crous P.W."/>
            <person name="Fauchery L."/>
            <person name="Girlanda M."/>
            <person name="Hayes R."/>
            <person name="Keri Z."/>
            <person name="Labutti K."/>
            <person name="Lipzen A."/>
            <person name="Lombard V."/>
            <person name="Magnuson J."/>
            <person name="Maillard F."/>
            <person name="Morin E."/>
            <person name="Murat C."/>
            <person name="Nolan M."/>
            <person name="Ohm R."/>
            <person name="Pangilinan J."/>
            <person name="Pereira M."/>
            <person name="Perotto S."/>
            <person name="Peter M."/>
            <person name="Riley R."/>
            <person name="Sitrit Y."/>
            <person name="Stielow B."/>
            <person name="Szollosi G."/>
            <person name="Zifcakova L."/>
            <person name="Stursova M."/>
            <person name="Spatafora J.W."/>
            <person name="Tedersoo L."/>
            <person name="Vaario L.-M."/>
            <person name="Yamada A."/>
            <person name="Yan M."/>
            <person name="Wang P."/>
            <person name="Xu J."/>
            <person name="Bruns T."/>
            <person name="Baldrian P."/>
            <person name="Vilgalys R."/>
            <person name="Henrissat B."/>
            <person name="Grigoriev I.V."/>
            <person name="Hibbett D."/>
            <person name="Nagy L.G."/>
            <person name="Martin F.M."/>
        </authorList>
    </citation>
    <scope>NUCLEOTIDE SEQUENCE</scope>
    <source>
        <strain evidence="2">UH-Tt-Lm1</strain>
    </source>
</reference>
<keyword evidence="3" id="KW-1185">Reference proteome</keyword>
<dbReference type="EMBL" id="WIUZ02000002">
    <property type="protein sequence ID" value="KAF9790318.1"/>
    <property type="molecule type" value="Genomic_DNA"/>
</dbReference>
<comment type="caution">
    <text evidence="2">The sequence shown here is derived from an EMBL/GenBank/DDBJ whole genome shotgun (WGS) entry which is preliminary data.</text>
</comment>
<feature type="compositionally biased region" description="Basic and acidic residues" evidence="1">
    <location>
        <begin position="66"/>
        <end position="76"/>
    </location>
</feature>
<name>A0A9P6HLL4_9AGAM</name>
<evidence type="ECO:0000313" key="2">
    <source>
        <dbReference type="EMBL" id="KAF9790318.1"/>
    </source>
</evidence>
<accession>A0A9P6HLL4</accession>
<proteinExistence type="predicted"/>
<dbReference type="AlphaFoldDB" id="A0A9P6HLL4"/>
<protein>
    <recommendedName>
        <fullName evidence="4">Mediator of RNA polymerase II transcription subunit 19</fullName>
    </recommendedName>
</protein>
<evidence type="ECO:0000256" key="1">
    <source>
        <dbReference type="SAM" id="MobiDB-lite"/>
    </source>
</evidence>
<feature type="compositionally biased region" description="Basic residues" evidence="1">
    <location>
        <begin position="99"/>
        <end position="109"/>
    </location>
</feature>
<evidence type="ECO:0008006" key="4">
    <source>
        <dbReference type="Google" id="ProtNLM"/>
    </source>
</evidence>